<sequence>MMAPRFYPAKRETKTKGDFVPQSKKFQFLIPHFYNYITRFNLVNFFLQKQKGVNQINDSPP</sequence>
<dbReference type="EMBL" id="MFFS01000051">
    <property type="protein sequence ID" value="OGF21799.1"/>
    <property type="molecule type" value="Genomic_DNA"/>
</dbReference>
<proteinExistence type="predicted"/>
<protein>
    <submittedName>
        <fullName evidence="1">Uncharacterized protein</fullName>
    </submittedName>
</protein>
<reference evidence="1 2" key="1">
    <citation type="journal article" date="2016" name="Nat. Commun.">
        <title>Thousands of microbial genomes shed light on interconnected biogeochemical processes in an aquifer system.</title>
        <authorList>
            <person name="Anantharaman K."/>
            <person name="Brown C.T."/>
            <person name="Hug L.A."/>
            <person name="Sharon I."/>
            <person name="Castelle C.J."/>
            <person name="Probst A.J."/>
            <person name="Thomas B.C."/>
            <person name="Singh A."/>
            <person name="Wilkins M.J."/>
            <person name="Karaoz U."/>
            <person name="Brodie E.L."/>
            <person name="Williams K.H."/>
            <person name="Hubbard S.S."/>
            <person name="Banfield J.F."/>
        </authorList>
    </citation>
    <scope>NUCLEOTIDE SEQUENCE [LARGE SCALE GENOMIC DNA]</scope>
</reference>
<accession>A0A1F5S558</accession>
<evidence type="ECO:0000313" key="1">
    <source>
        <dbReference type="EMBL" id="OGF21799.1"/>
    </source>
</evidence>
<dbReference type="AlphaFoldDB" id="A0A1F5S558"/>
<evidence type="ECO:0000313" key="2">
    <source>
        <dbReference type="Proteomes" id="UP000178323"/>
    </source>
</evidence>
<comment type="caution">
    <text evidence="1">The sequence shown here is derived from an EMBL/GenBank/DDBJ whole genome shotgun (WGS) entry which is preliminary data.</text>
</comment>
<gene>
    <name evidence="1" type="ORF">A2Y83_02385</name>
</gene>
<organism evidence="1 2">
    <name type="scientific">Candidatus Falkowbacteria bacterium RBG_13_39_14</name>
    <dbReference type="NCBI Taxonomy" id="1797985"/>
    <lineage>
        <taxon>Bacteria</taxon>
        <taxon>Candidatus Falkowiibacteriota</taxon>
    </lineage>
</organism>
<name>A0A1F5S558_9BACT</name>
<dbReference type="Proteomes" id="UP000178323">
    <property type="component" value="Unassembled WGS sequence"/>
</dbReference>